<keyword evidence="3" id="KW-0227">DNA damage</keyword>
<keyword evidence="10" id="KW-1185">Reference proteome</keyword>
<reference evidence="9 10" key="1">
    <citation type="journal article" date="2011" name="Proc. Natl. Acad. Sci. U.S.A.">
        <title>Evolutionary erosion of yeast sex chromosomes by mating-type switching accidents.</title>
        <authorList>
            <person name="Gordon J.L."/>
            <person name="Armisen D."/>
            <person name="Proux-Wera E."/>
            <person name="Oheigeartaigh S.S."/>
            <person name="Byrne K.P."/>
            <person name="Wolfe K.H."/>
        </authorList>
    </citation>
    <scope>NUCLEOTIDE SEQUENCE [LARGE SCALE GENOMIC DNA]</scope>
    <source>
        <strain evidence="10">ATCC 76901 / BCRC 22586 / CBS 4309 / NBRC 1992 / NRRL Y-12630</strain>
    </source>
</reference>
<dbReference type="SUPFAM" id="SSF52540">
    <property type="entry name" value="P-loop containing nucleoside triphosphate hydrolases"/>
    <property type="match status" value="1"/>
</dbReference>
<dbReference type="Pfam" id="PF08423">
    <property type="entry name" value="Rad51"/>
    <property type="match status" value="1"/>
</dbReference>
<protein>
    <recommendedName>
        <fullName evidence="8">RecA family profile 1 domain-containing protein</fullName>
    </recommendedName>
</protein>
<evidence type="ECO:0000259" key="8">
    <source>
        <dbReference type="PROSITE" id="PS50162"/>
    </source>
</evidence>
<dbReference type="KEGG" id="ncs:NCAS_0I01950"/>
<dbReference type="GO" id="GO:0140664">
    <property type="term" value="F:ATP-dependent DNA damage sensor activity"/>
    <property type="evidence" value="ECO:0007669"/>
    <property type="project" value="InterPro"/>
</dbReference>
<keyword evidence="2" id="KW-0547">Nucleotide-binding</keyword>
<feature type="region of interest" description="Disordered" evidence="7">
    <location>
        <begin position="330"/>
        <end position="360"/>
    </location>
</feature>
<dbReference type="GO" id="GO:0033065">
    <property type="term" value="C:Rad51C-XRCC3 complex"/>
    <property type="evidence" value="ECO:0007669"/>
    <property type="project" value="EnsemblFungi"/>
</dbReference>
<dbReference type="GO" id="GO:0000707">
    <property type="term" value="P:meiotic DNA recombinase assembly"/>
    <property type="evidence" value="ECO:0007669"/>
    <property type="project" value="EnsemblFungi"/>
</dbReference>
<evidence type="ECO:0000256" key="6">
    <source>
        <dbReference type="ARBA" id="ARBA00023242"/>
    </source>
</evidence>
<dbReference type="InterPro" id="IPR027417">
    <property type="entry name" value="P-loop_NTPase"/>
</dbReference>
<dbReference type="eggNOG" id="KOG1564">
    <property type="taxonomic scope" value="Eukaryota"/>
</dbReference>
<dbReference type="GO" id="GO:1903112">
    <property type="term" value="P:positive regulation of single-strand break repair via homologous recombination"/>
    <property type="evidence" value="ECO:0007669"/>
    <property type="project" value="EnsemblFungi"/>
</dbReference>
<dbReference type="InterPro" id="IPR047348">
    <property type="entry name" value="XRCC3-like_C"/>
</dbReference>
<keyword evidence="4" id="KW-0067">ATP-binding</keyword>
<feature type="domain" description="RecA family profile 1" evidence="8">
    <location>
        <begin position="83"/>
        <end position="261"/>
    </location>
</feature>
<dbReference type="GO" id="GO:0000722">
    <property type="term" value="P:telomere maintenance via recombination"/>
    <property type="evidence" value="ECO:0007669"/>
    <property type="project" value="EnsemblFungi"/>
</dbReference>
<dbReference type="InterPro" id="IPR020588">
    <property type="entry name" value="RecA_ATP-bd"/>
</dbReference>
<evidence type="ECO:0000256" key="5">
    <source>
        <dbReference type="ARBA" id="ARBA00023204"/>
    </source>
</evidence>
<dbReference type="PANTHER" id="PTHR22942">
    <property type="entry name" value="RECA/RAD51/RADA DNA STRAND-PAIRING FAMILY MEMBER"/>
    <property type="match status" value="1"/>
</dbReference>
<dbReference type="RefSeq" id="XP_003678205.1">
    <property type="nucleotide sequence ID" value="XM_003678157.1"/>
</dbReference>
<dbReference type="EMBL" id="HE576760">
    <property type="protein sequence ID" value="CCC71863.1"/>
    <property type="molecule type" value="Genomic_DNA"/>
</dbReference>
<dbReference type="InterPro" id="IPR013632">
    <property type="entry name" value="Rad51_C"/>
</dbReference>
<keyword evidence="5" id="KW-0234">DNA repair</keyword>
<dbReference type="PROSITE" id="PS50162">
    <property type="entry name" value="RECA_2"/>
    <property type="match status" value="1"/>
</dbReference>
<dbReference type="GO" id="GO:0003697">
    <property type="term" value="F:single-stranded DNA binding"/>
    <property type="evidence" value="ECO:0007669"/>
    <property type="project" value="TreeGrafter"/>
</dbReference>
<dbReference type="GO" id="GO:0030491">
    <property type="term" value="P:heteroduplex formation"/>
    <property type="evidence" value="ECO:0007669"/>
    <property type="project" value="EnsemblFungi"/>
</dbReference>
<name>G0VK29_NAUCA</name>
<evidence type="ECO:0000256" key="3">
    <source>
        <dbReference type="ARBA" id="ARBA00022763"/>
    </source>
</evidence>
<dbReference type="Proteomes" id="UP000001640">
    <property type="component" value="Chromosome 9"/>
</dbReference>
<dbReference type="AlphaFoldDB" id="G0VK29"/>
<dbReference type="InterPro" id="IPR003593">
    <property type="entry name" value="AAA+_ATPase"/>
</dbReference>
<dbReference type="GO" id="GO:0000150">
    <property type="term" value="F:DNA strand exchange activity"/>
    <property type="evidence" value="ECO:0007669"/>
    <property type="project" value="TreeGrafter"/>
</dbReference>
<evidence type="ECO:0000256" key="4">
    <source>
        <dbReference type="ARBA" id="ARBA00022840"/>
    </source>
</evidence>
<gene>
    <name evidence="9" type="primary">NCAS0I01950</name>
    <name evidence="9" type="ordered locus">NCAS_0I01950</name>
</gene>
<evidence type="ECO:0000313" key="10">
    <source>
        <dbReference type="Proteomes" id="UP000001640"/>
    </source>
</evidence>
<dbReference type="HOGENOM" id="CLU_045144_0_0_1"/>
<dbReference type="FunCoup" id="G0VK29">
    <property type="interactions" value="61"/>
</dbReference>
<dbReference type="GO" id="GO:0042148">
    <property type="term" value="P:DNA strand invasion"/>
    <property type="evidence" value="ECO:0007669"/>
    <property type="project" value="TreeGrafter"/>
</dbReference>
<dbReference type="Gene3D" id="3.40.50.300">
    <property type="entry name" value="P-loop containing nucleotide triphosphate hydrolases"/>
    <property type="match status" value="2"/>
</dbReference>
<dbReference type="GO" id="GO:0042275">
    <property type="term" value="P:error-free postreplication DNA repair"/>
    <property type="evidence" value="ECO:0007669"/>
    <property type="project" value="EnsemblFungi"/>
</dbReference>
<dbReference type="GO" id="GO:0003690">
    <property type="term" value="F:double-stranded DNA binding"/>
    <property type="evidence" value="ECO:0007669"/>
    <property type="project" value="TreeGrafter"/>
</dbReference>
<proteinExistence type="predicted"/>
<evidence type="ECO:0000256" key="1">
    <source>
        <dbReference type="ARBA" id="ARBA00004123"/>
    </source>
</evidence>
<feature type="compositionally biased region" description="Polar residues" evidence="7">
    <location>
        <begin position="335"/>
        <end position="360"/>
    </location>
</feature>
<sequence>MDLYDELPQSELLYDPAFTLLLESCEQHQLSVVDFITLNARELSRISQRSITDVYKFQQLLLRELHLQYVNENQPHLLERGSEPKHFTTGDLAIDDILGGGIFTKNITEIFGESSTGKSQFLMQLSLSVQLPLKMGGLGGKCVYITTEGDLPTQRIEGILSSRSEFTESGVSQDNIFTVSCNDLESQEHILNVQLPVLLERNNSAIKLVIIDSISHHMRVELQGGSVKEAQNNRSYVDQTAERLLDLANKFSVAIVVANQVGDKPLQEVINPYQQSILDYEYQLGWLVGWKDSSIMYRQKQSELINNDDILSDDEDSILIESQFQKFLESREPAQPNQGTTESNKPSNTSVNSNQNAKSRSTLTIQKIRKRNIDQRIPNLGLSWANHVSTRILLKKTYKASPLIQRGEIKFYEGSDVAKFWKVKRILKVVFSTFCSSDEITFEIIKRGIEAIT</sequence>
<dbReference type="STRING" id="1064592.G0VK29"/>
<evidence type="ECO:0000256" key="7">
    <source>
        <dbReference type="SAM" id="MobiDB-lite"/>
    </source>
</evidence>
<dbReference type="OMA" id="ISHHMRV"/>
<evidence type="ECO:0000256" key="2">
    <source>
        <dbReference type="ARBA" id="ARBA00022741"/>
    </source>
</evidence>
<keyword evidence="6" id="KW-0539">Nucleus</keyword>
<evidence type="ECO:0000313" key="9">
    <source>
        <dbReference type="EMBL" id="CCC71863.1"/>
    </source>
</evidence>
<comment type="subcellular location">
    <subcellularLocation>
        <location evidence="1">Nucleus</location>
    </subcellularLocation>
</comment>
<reference key="2">
    <citation type="submission" date="2011-08" db="EMBL/GenBank/DDBJ databases">
        <title>Genome sequence of Naumovozyma castellii.</title>
        <authorList>
            <person name="Gordon J.L."/>
            <person name="Armisen D."/>
            <person name="Proux-Wera E."/>
            <person name="OhEigeartaigh S.S."/>
            <person name="Byrne K.P."/>
            <person name="Wolfe K.H."/>
        </authorList>
    </citation>
    <scope>NUCLEOTIDE SEQUENCE</scope>
    <source>
        <strain>Type strain:CBS 4309</strain>
    </source>
</reference>
<dbReference type="InParanoid" id="G0VK29"/>
<dbReference type="CDD" id="cd19491">
    <property type="entry name" value="XRCC3"/>
    <property type="match status" value="1"/>
</dbReference>
<dbReference type="GeneID" id="96905550"/>
<dbReference type="OrthoDB" id="1861185at2759"/>
<organism evidence="9 10">
    <name type="scientific">Naumovozyma castellii</name>
    <name type="common">Yeast</name>
    <name type="synonym">Saccharomyces castellii</name>
    <dbReference type="NCBI Taxonomy" id="27288"/>
    <lineage>
        <taxon>Eukaryota</taxon>
        <taxon>Fungi</taxon>
        <taxon>Dikarya</taxon>
        <taxon>Ascomycota</taxon>
        <taxon>Saccharomycotina</taxon>
        <taxon>Saccharomycetes</taxon>
        <taxon>Saccharomycetales</taxon>
        <taxon>Saccharomycetaceae</taxon>
        <taxon>Naumovozyma</taxon>
    </lineage>
</organism>
<dbReference type="PANTHER" id="PTHR22942:SF66">
    <property type="entry name" value="RE19845P"/>
    <property type="match status" value="1"/>
</dbReference>
<dbReference type="SMART" id="SM00382">
    <property type="entry name" value="AAA"/>
    <property type="match status" value="1"/>
</dbReference>
<accession>G0VK29</accession>
<dbReference type="GO" id="GO:0005524">
    <property type="term" value="F:ATP binding"/>
    <property type="evidence" value="ECO:0007669"/>
    <property type="project" value="UniProtKB-KW"/>
</dbReference>